<comment type="caution">
    <text evidence="3">The sequence shown here is derived from an EMBL/GenBank/DDBJ whole genome shotgun (WGS) entry which is preliminary data.</text>
</comment>
<dbReference type="Gene3D" id="1.25.40.10">
    <property type="entry name" value="Tetratricopeptide repeat domain"/>
    <property type="match status" value="2"/>
</dbReference>
<keyword evidence="3" id="KW-0418">Kinase</keyword>
<dbReference type="InterPro" id="IPR010559">
    <property type="entry name" value="Sig_transdc_His_kin_internal"/>
</dbReference>
<protein>
    <submittedName>
        <fullName evidence="3">Histidine kinase</fullName>
    </submittedName>
</protein>
<evidence type="ECO:0000313" key="3">
    <source>
        <dbReference type="EMBL" id="MCJ2382209.1"/>
    </source>
</evidence>
<organism evidence="3 4">
    <name type="scientific">Parabacteroides faecalis</name>
    <dbReference type="NCBI Taxonomy" id="2924040"/>
    <lineage>
        <taxon>Bacteria</taxon>
        <taxon>Pseudomonadati</taxon>
        <taxon>Bacteroidota</taxon>
        <taxon>Bacteroidia</taxon>
        <taxon>Bacteroidales</taxon>
        <taxon>Tannerellaceae</taxon>
        <taxon>Parabacteroides</taxon>
    </lineage>
</organism>
<dbReference type="InterPro" id="IPR050640">
    <property type="entry name" value="Bact_2-comp_sensor_kinase"/>
</dbReference>
<evidence type="ECO:0000259" key="2">
    <source>
        <dbReference type="Pfam" id="PF06580"/>
    </source>
</evidence>
<evidence type="ECO:0000313" key="4">
    <source>
        <dbReference type="Proteomes" id="UP001165444"/>
    </source>
</evidence>
<keyword evidence="3" id="KW-0808">Transferase</keyword>
<evidence type="ECO:0000256" key="1">
    <source>
        <dbReference type="SAM" id="Phobius"/>
    </source>
</evidence>
<feature type="domain" description="Signal transduction histidine kinase internal region" evidence="2">
    <location>
        <begin position="473"/>
        <end position="547"/>
    </location>
</feature>
<dbReference type="Proteomes" id="UP001165444">
    <property type="component" value="Unassembled WGS sequence"/>
</dbReference>
<keyword evidence="1" id="KW-0812">Transmembrane</keyword>
<sequence>MKGRYYTYIIAAVLALLFLANCGKKTSIKTEGKITLLVDSLEEKANGYLFSEPLKSCQLLKEALQQDLDKSRQAEIETLLAKAFFLSSQYDSVTFYGQKVISYCQEQDLSDVRIQRLLMENYNILGNKFGRVSDNSQAIHYYLEAFEHCKRSDKQRSLPDICTNIADTYIRTGDFVNGVKFYRTALHYADSLKLPQEDLSFIYHGLGHAYTELHDYELADKFYRQTEAFLGQMDIHEKFVYLNNRGLYYYTIKDYPNSMKYHKQAFITVKDSPDYLFEQNLSKTNLAELYLLNNQPDSAQIFLEEARDFFLSIKQTSALSYIQTQELALAISQKAWDKAKVIIQNMNEENIEPSLMLIRKKYQEQYYTQTNQYKEAYDVLGDWIRLDDSLRNEQVKMRVAEIGMRYRQDTKLMKQAIVIEQQQDHMHILQLTSYLGISLCLILIILAIFFFLYYKKQKALISMQQKNKITELKMENIRNRISPHFIFNVLNRSINYNELSFKKEEVSELVKLLRQNLSLTEQLYISLEEELNFVKTYVHLESKRFDDFIFQIHTDPQVHTGQVFIPSMFIQIPVENAIKHGLRQKEGEKRLSIFIQKEEASTIIRIQDNGGGFSAPRSNTDNTGLGLKIITQTICLLNENNKVKLDLSIHNITTETGETGSEVQLIIPDNYSYQLLDKKSNG</sequence>
<dbReference type="SMART" id="SM00028">
    <property type="entry name" value="TPR"/>
    <property type="match status" value="5"/>
</dbReference>
<dbReference type="InterPro" id="IPR019734">
    <property type="entry name" value="TPR_rpt"/>
</dbReference>
<name>A0ABT0C5E0_9BACT</name>
<dbReference type="InterPro" id="IPR036890">
    <property type="entry name" value="HATPase_C_sf"/>
</dbReference>
<dbReference type="Pfam" id="PF06580">
    <property type="entry name" value="His_kinase"/>
    <property type="match status" value="1"/>
</dbReference>
<dbReference type="Pfam" id="PF13181">
    <property type="entry name" value="TPR_8"/>
    <property type="match status" value="1"/>
</dbReference>
<dbReference type="EMBL" id="JAKZMM010000063">
    <property type="protein sequence ID" value="MCJ2382209.1"/>
    <property type="molecule type" value="Genomic_DNA"/>
</dbReference>
<keyword evidence="1" id="KW-1133">Transmembrane helix</keyword>
<keyword evidence="1" id="KW-0472">Membrane</keyword>
<dbReference type="SUPFAM" id="SSF48452">
    <property type="entry name" value="TPR-like"/>
    <property type="match status" value="1"/>
</dbReference>
<feature type="transmembrane region" description="Helical" evidence="1">
    <location>
        <begin position="431"/>
        <end position="454"/>
    </location>
</feature>
<dbReference type="Gene3D" id="3.30.565.10">
    <property type="entry name" value="Histidine kinase-like ATPase, C-terminal domain"/>
    <property type="match status" value="1"/>
</dbReference>
<dbReference type="RefSeq" id="WP_243326529.1">
    <property type="nucleotide sequence ID" value="NZ_JAKZMM010000063.1"/>
</dbReference>
<dbReference type="PANTHER" id="PTHR34220">
    <property type="entry name" value="SENSOR HISTIDINE KINASE YPDA"/>
    <property type="match status" value="1"/>
</dbReference>
<dbReference type="SUPFAM" id="SSF55874">
    <property type="entry name" value="ATPase domain of HSP90 chaperone/DNA topoisomerase II/histidine kinase"/>
    <property type="match status" value="1"/>
</dbReference>
<accession>A0ABT0C5E0</accession>
<gene>
    <name evidence="3" type="ORF">MUN53_16600</name>
</gene>
<reference evidence="3 4" key="1">
    <citation type="submission" date="2022-03" db="EMBL/GenBank/DDBJ databases">
        <title>Parabacteroides sp. nov. isolated from swine feces.</title>
        <authorList>
            <person name="Bak J.E."/>
        </authorList>
    </citation>
    <scope>NUCLEOTIDE SEQUENCE [LARGE SCALE GENOMIC DNA]</scope>
    <source>
        <strain evidence="3 4">AGMB00274</strain>
    </source>
</reference>
<dbReference type="PANTHER" id="PTHR34220:SF7">
    <property type="entry name" value="SENSOR HISTIDINE KINASE YPDA"/>
    <property type="match status" value="1"/>
</dbReference>
<dbReference type="GO" id="GO:0016301">
    <property type="term" value="F:kinase activity"/>
    <property type="evidence" value="ECO:0007669"/>
    <property type="project" value="UniProtKB-KW"/>
</dbReference>
<dbReference type="InterPro" id="IPR011990">
    <property type="entry name" value="TPR-like_helical_dom_sf"/>
</dbReference>
<keyword evidence="4" id="KW-1185">Reference proteome</keyword>
<proteinExistence type="predicted"/>